<dbReference type="EMBL" id="JAACYA010000001">
    <property type="protein sequence ID" value="MBK3331744.1"/>
    <property type="molecule type" value="Genomic_DNA"/>
</dbReference>
<evidence type="ECO:0000259" key="7">
    <source>
        <dbReference type="PROSITE" id="PS51379"/>
    </source>
</evidence>
<evidence type="ECO:0000256" key="6">
    <source>
        <dbReference type="PIRNR" id="PIRNR000139"/>
    </source>
</evidence>
<dbReference type="Pfam" id="PF13183">
    <property type="entry name" value="Fer4_8"/>
    <property type="match status" value="1"/>
</dbReference>
<evidence type="ECO:0000256" key="1">
    <source>
        <dbReference type="ARBA" id="ARBA00022485"/>
    </source>
</evidence>
<dbReference type="InterPro" id="IPR012257">
    <property type="entry name" value="Glc_ox_4Fe-4S"/>
</dbReference>
<keyword evidence="6" id="KW-0249">Electron transport</keyword>
<name>A0ABS1GFP5_9AQUI</name>
<organism evidence="8 9">
    <name type="scientific">Persephonella atlantica</name>
    <dbReference type="NCBI Taxonomy" id="2699429"/>
    <lineage>
        <taxon>Bacteria</taxon>
        <taxon>Pseudomonadati</taxon>
        <taxon>Aquificota</taxon>
        <taxon>Aquificia</taxon>
        <taxon>Aquificales</taxon>
        <taxon>Hydrogenothermaceae</taxon>
        <taxon>Persephonella</taxon>
    </lineage>
</organism>
<dbReference type="EC" id="1.1.99.14" evidence="6"/>
<keyword evidence="9" id="KW-1185">Reference proteome</keyword>
<dbReference type="InterPro" id="IPR009051">
    <property type="entry name" value="Helical_ferredxn"/>
</dbReference>
<sequence>MDKIDVTLPENLAHQCVKCSACRSVCPTYSVVKQERSSPRGRLALAEAVVDGILPLTEDIALQWNECAMCRRCEWICPNEVEYKEIMFRARHLAKEEKKSGFDPVKTAVYQGLAMTGNMLTKLSMKFAPSLMNAYGKLFKKEVPEYNSVFLNTGIPKYTKLLPKPTAKPFGLRGKSVKPEKSKGKLLFFTGCMIDTVYGKTGESVMKLMEKAGYEVIVPENIRCCGAPQLYGGEVELFEKLYKHNKEEIDKYQFDYIVVACPTCGGALEEEYGYPVKDFAEILEEEGYLVFKGNGEKVTFHFPCHSYTAMSTDPNVYRNILKNVIDAQYVEGENAMMCCGFAGYFSVANYEVATEVQKSKVKDIEKTQAQYVLSDCPGCVFNIADGMYKHGDYKNIKVVHLADYLAERLVENPEGVEIKQKEEEESTEGVSSVY</sequence>
<dbReference type="RefSeq" id="WP_200673149.1">
    <property type="nucleotide sequence ID" value="NZ_JAACYA010000001.1"/>
</dbReference>
<comment type="cofactor">
    <cofactor evidence="6">
        <name>[4Fe-4S] cluster</name>
        <dbReference type="ChEBI" id="CHEBI:49883"/>
    </cofactor>
    <text evidence="6">Binds 2 [4Fe-4S] clusters.</text>
</comment>
<dbReference type="PROSITE" id="PS00198">
    <property type="entry name" value="4FE4S_FER_1"/>
    <property type="match status" value="1"/>
</dbReference>
<keyword evidence="6" id="KW-0813">Transport</keyword>
<dbReference type="SUPFAM" id="SSF46548">
    <property type="entry name" value="alpha-helical ferredoxin"/>
    <property type="match status" value="1"/>
</dbReference>
<keyword evidence="2 6" id="KW-0479">Metal-binding</keyword>
<evidence type="ECO:0000256" key="2">
    <source>
        <dbReference type="ARBA" id="ARBA00022723"/>
    </source>
</evidence>
<comment type="catalytic activity">
    <reaction evidence="6">
        <text>(R)-lactate + A = pyruvate + AH2</text>
        <dbReference type="Rhea" id="RHEA:15089"/>
        <dbReference type="ChEBI" id="CHEBI:13193"/>
        <dbReference type="ChEBI" id="CHEBI:15361"/>
        <dbReference type="ChEBI" id="CHEBI:16004"/>
        <dbReference type="ChEBI" id="CHEBI:17499"/>
    </reaction>
</comment>
<evidence type="ECO:0000256" key="5">
    <source>
        <dbReference type="ARBA" id="ARBA00023014"/>
    </source>
</evidence>
<keyword evidence="1 6" id="KW-0004">4Fe-4S</keyword>
<dbReference type="InterPro" id="IPR017900">
    <property type="entry name" value="4Fe4S_Fe_S_CS"/>
</dbReference>
<comment type="function">
    <text evidence="6">Component of a complex that catalyzes the oxidation of glycolate to glyoxylate.</text>
</comment>
<dbReference type="Gene3D" id="1.10.1060.10">
    <property type="entry name" value="Alpha-helical ferredoxin"/>
    <property type="match status" value="1"/>
</dbReference>
<proteinExistence type="predicted"/>
<evidence type="ECO:0000256" key="4">
    <source>
        <dbReference type="ARBA" id="ARBA00023004"/>
    </source>
</evidence>
<comment type="caution">
    <text evidence="8">The sequence shown here is derived from an EMBL/GenBank/DDBJ whole genome shotgun (WGS) entry which is preliminary data.</text>
</comment>
<gene>
    <name evidence="8" type="ORF">GWK41_01530</name>
</gene>
<evidence type="ECO:0000256" key="3">
    <source>
        <dbReference type="ARBA" id="ARBA00022737"/>
    </source>
</evidence>
<evidence type="ECO:0000313" key="8">
    <source>
        <dbReference type="EMBL" id="MBK3331744.1"/>
    </source>
</evidence>
<feature type="domain" description="4Fe-4S ferredoxin-type" evidence="7">
    <location>
        <begin position="58"/>
        <end position="86"/>
    </location>
</feature>
<evidence type="ECO:0000313" key="9">
    <source>
        <dbReference type="Proteomes" id="UP000772812"/>
    </source>
</evidence>
<comment type="catalytic activity">
    <reaction evidence="6">
        <text>glycolate + A = glyoxylate + AH2</text>
        <dbReference type="Rhea" id="RHEA:21264"/>
        <dbReference type="ChEBI" id="CHEBI:13193"/>
        <dbReference type="ChEBI" id="CHEBI:17499"/>
        <dbReference type="ChEBI" id="CHEBI:29805"/>
        <dbReference type="ChEBI" id="CHEBI:36655"/>
        <dbReference type="EC" id="1.1.99.14"/>
    </reaction>
</comment>
<protein>
    <recommendedName>
        <fullName evidence="6">Glycolate oxidase iron-sulfur subunit</fullName>
        <ecNumber evidence="6">1.1.99.14</ecNumber>
    </recommendedName>
</protein>
<dbReference type="InterPro" id="IPR017896">
    <property type="entry name" value="4Fe4S_Fe-S-bd"/>
</dbReference>
<dbReference type="InterPro" id="IPR004017">
    <property type="entry name" value="Cys_rich_dom"/>
</dbReference>
<dbReference type="PANTHER" id="PTHR32479">
    <property type="entry name" value="GLYCOLATE OXIDASE IRON-SULFUR SUBUNIT"/>
    <property type="match status" value="1"/>
</dbReference>
<feature type="domain" description="4Fe-4S ferredoxin-type" evidence="7">
    <location>
        <begin position="7"/>
        <end position="36"/>
    </location>
</feature>
<accession>A0ABS1GFP5</accession>
<keyword evidence="5 6" id="KW-0411">Iron-sulfur</keyword>
<dbReference type="PROSITE" id="PS51379">
    <property type="entry name" value="4FE4S_FER_2"/>
    <property type="match status" value="2"/>
</dbReference>
<dbReference type="PIRSF" id="PIRSF000139">
    <property type="entry name" value="Glc_ox_4Fe-4S"/>
    <property type="match status" value="1"/>
</dbReference>
<dbReference type="Proteomes" id="UP000772812">
    <property type="component" value="Unassembled WGS sequence"/>
</dbReference>
<keyword evidence="4 6" id="KW-0408">Iron</keyword>
<reference evidence="8 9" key="1">
    <citation type="journal article" date="2021" name="Syst. Appl. Microbiol.">
        <title>Persephonella atlantica sp. nov.: How to adapt to physico-chemical gradients in high temperature hydrothermal habitats.</title>
        <authorList>
            <person name="Francois D.X."/>
            <person name="Godfroy A."/>
            <person name="Mathien C."/>
            <person name="Aube J."/>
            <person name="Cathalot C."/>
            <person name="Lesongeur F."/>
            <person name="L'Haridon S."/>
            <person name="Philippon X."/>
            <person name="Roussel E.G."/>
        </authorList>
    </citation>
    <scope>NUCLEOTIDE SEQUENCE [LARGE SCALE GENOMIC DNA]</scope>
    <source>
        <strain evidence="8 9">MO1340</strain>
    </source>
</reference>
<dbReference type="PANTHER" id="PTHR32479:SF20">
    <property type="entry name" value="GLYCOLATE OXIDASE IRON-SULFUR SUBUNIT"/>
    <property type="match status" value="1"/>
</dbReference>
<dbReference type="Pfam" id="PF02754">
    <property type="entry name" value="CCG"/>
    <property type="match status" value="2"/>
</dbReference>
<keyword evidence="3" id="KW-0677">Repeat</keyword>